<keyword evidence="2" id="KW-0732">Signal</keyword>
<evidence type="ECO:0000256" key="1">
    <source>
        <dbReference type="SAM" id="MobiDB-lite"/>
    </source>
</evidence>
<evidence type="ECO:0000313" key="4">
    <source>
        <dbReference type="Proteomes" id="UP000654257"/>
    </source>
</evidence>
<sequence length="196" mass="19816">MSDFDVTGGGKTLSKSKFRRVAAVGTISLAFACMAPALASAQPTLGSSTGSGLIDDPIGTIQSGSAAIDPIGIVQGGIGIVEDYLGGGSSGGGTPTQQCNESTQAGGEGVTDTLHNLGRTGPTSFVLAYETEYVPDQIEVFYQGAPLYNSGYVGDNLNEGTGSAVVNVPPGVESSVLVRVTGPSDTEWSYTVNCPN</sequence>
<reference evidence="3" key="1">
    <citation type="journal article" date="2014" name="Int. J. Syst. Evol. Microbiol.">
        <title>Complete genome sequence of Corynebacterium casei LMG S-19264T (=DSM 44701T), isolated from a smear-ripened cheese.</title>
        <authorList>
            <consortium name="US DOE Joint Genome Institute (JGI-PGF)"/>
            <person name="Walter F."/>
            <person name="Albersmeier A."/>
            <person name="Kalinowski J."/>
            <person name="Ruckert C."/>
        </authorList>
    </citation>
    <scope>NUCLEOTIDE SEQUENCE</scope>
    <source>
        <strain evidence="3">CCM 7905</strain>
    </source>
</reference>
<comment type="caution">
    <text evidence="3">The sequence shown here is derived from an EMBL/GenBank/DDBJ whole genome shotgun (WGS) entry which is preliminary data.</text>
</comment>
<feature type="signal peptide" evidence="2">
    <location>
        <begin position="1"/>
        <end position="41"/>
    </location>
</feature>
<dbReference type="EMBL" id="BMCU01000001">
    <property type="protein sequence ID" value="GGF91907.1"/>
    <property type="molecule type" value="Genomic_DNA"/>
</dbReference>
<organism evidence="3 4">
    <name type="scientific">Rhodococcoides trifolii</name>
    <dbReference type="NCBI Taxonomy" id="908250"/>
    <lineage>
        <taxon>Bacteria</taxon>
        <taxon>Bacillati</taxon>
        <taxon>Actinomycetota</taxon>
        <taxon>Actinomycetes</taxon>
        <taxon>Mycobacteriales</taxon>
        <taxon>Nocardiaceae</taxon>
        <taxon>Rhodococcoides</taxon>
    </lineage>
</organism>
<evidence type="ECO:0000313" key="3">
    <source>
        <dbReference type="EMBL" id="GGF91907.1"/>
    </source>
</evidence>
<feature type="compositionally biased region" description="Polar residues" evidence="1">
    <location>
        <begin position="95"/>
        <end position="105"/>
    </location>
</feature>
<name>A0A917CND6_9NOCA</name>
<gene>
    <name evidence="3" type="ORF">GCM10007304_02350</name>
</gene>
<proteinExistence type="predicted"/>
<dbReference type="AlphaFoldDB" id="A0A917CND6"/>
<evidence type="ECO:0000256" key="2">
    <source>
        <dbReference type="SAM" id="SignalP"/>
    </source>
</evidence>
<dbReference type="Proteomes" id="UP000654257">
    <property type="component" value="Unassembled WGS sequence"/>
</dbReference>
<feature type="region of interest" description="Disordered" evidence="1">
    <location>
        <begin position="89"/>
        <end position="113"/>
    </location>
</feature>
<keyword evidence="4" id="KW-1185">Reference proteome</keyword>
<reference evidence="3" key="2">
    <citation type="submission" date="2020-09" db="EMBL/GenBank/DDBJ databases">
        <authorList>
            <person name="Sun Q."/>
            <person name="Sedlacek I."/>
        </authorList>
    </citation>
    <scope>NUCLEOTIDE SEQUENCE</scope>
    <source>
        <strain evidence="3">CCM 7905</strain>
    </source>
</reference>
<accession>A0A917CND6</accession>
<feature type="chain" id="PRO_5039283143" description="Secreted protein" evidence="2">
    <location>
        <begin position="42"/>
        <end position="196"/>
    </location>
</feature>
<evidence type="ECO:0008006" key="5">
    <source>
        <dbReference type="Google" id="ProtNLM"/>
    </source>
</evidence>
<dbReference type="RefSeq" id="WP_188542884.1">
    <property type="nucleotide sequence ID" value="NZ_BMCU01000001.1"/>
</dbReference>
<protein>
    <recommendedName>
        <fullName evidence="5">Secreted protein</fullName>
    </recommendedName>
</protein>